<dbReference type="SUPFAM" id="SSF52047">
    <property type="entry name" value="RNI-like"/>
    <property type="match status" value="1"/>
</dbReference>
<dbReference type="Pfam" id="PF25372">
    <property type="entry name" value="DUF7885"/>
    <property type="match status" value="1"/>
</dbReference>
<feature type="domain" description="F-box" evidence="3">
    <location>
        <begin position="198"/>
        <end position="244"/>
    </location>
</feature>
<evidence type="ECO:0000313" key="4">
    <source>
        <dbReference type="EMBL" id="KAL3837379.1"/>
    </source>
</evidence>
<dbReference type="InterPro" id="IPR057207">
    <property type="entry name" value="FBXL15_LRR"/>
</dbReference>
<feature type="compositionally biased region" description="Polar residues" evidence="2">
    <location>
        <begin position="58"/>
        <end position="70"/>
    </location>
</feature>
<dbReference type="InterPro" id="IPR036047">
    <property type="entry name" value="F-box-like_dom_sf"/>
</dbReference>
<dbReference type="AlphaFoldDB" id="A0ABD3TJZ1"/>
<keyword evidence="1" id="KW-0833">Ubl conjugation pathway</keyword>
<evidence type="ECO:0000313" key="5">
    <source>
        <dbReference type="Proteomes" id="UP001634394"/>
    </source>
</evidence>
<dbReference type="Pfam" id="PF12937">
    <property type="entry name" value="F-box-like"/>
    <property type="match status" value="1"/>
</dbReference>
<protein>
    <recommendedName>
        <fullName evidence="3">F-box domain-containing protein</fullName>
    </recommendedName>
</protein>
<feature type="compositionally biased region" description="Basic and acidic residues" evidence="2">
    <location>
        <begin position="76"/>
        <end position="90"/>
    </location>
</feature>
<sequence>MCSQTPREKHVTDWNGVMQDLFGILDPSETTENTYESSSGFASDVASYNPSSCKMSTFKGDNSSLSSTDQRLSDSSFDRQFSDSSTDRPYLHKRLGEGKFPWAYTPGAKIAQQNKANRDRTVNNSTSAVQNGHAPKYIEQKNSPHLDYSHFENPHPEYHHLESQKMNHISSKFSQLDLQDTEKLMLTSSKGKARHIRPSPFDLLTDDVIVNIFSNLPTDQICKCSRVCQRWYRLAWDPWLWKRIVINDETLDTDKAMKYLTKRLSYNTPTVCVIVERIILTGCERLTDKGLRLIAKRCPELRHLEIQGCSNISNNALFEVVSYCVNLEYLDVSGCPCITCIRLTDSILMQASAHHLRQVYLRHLDMTDCYALENDGLTAIATYCSQLQFLYLRRCVRIGDAGVQAIANNCYCLKELSISDCKKITDYGISELAKLKDSLRYLSVAKCDKVSDVGIIQVARGCRKLRYLNVRGCEAVSDDSLDTLARNCSRLKSLDVGKCDITDEGLFLLAQHCQQLKKLSVKSCDGITDRGVMTIAYYCRGLQQLIIQECHLSVNAYRTVKKYCKHCLIEHTNPAFY</sequence>
<keyword evidence="5" id="KW-1185">Reference proteome</keyword>
<organism evidence="4 5">
    <name type="scientific">Sinanodonta woodiana</name>
    <name type="common">Chinese pond mussel</name>
    <name type="synonym">Anodonta woodiana</name>
    <dbReference type="NCBI Taxonomy" id="1069815"/>
    <lineage>
        <taxon>Eukaryota</taxon>
        <taxon>Metazoa</taxon>
        <taxon>Spiralia</taxon>
        <taxon>Lophotrochozoa</taxon>
        <taxon>Mollusca</taxon>
        <taxon>Bivalvia</taxon>
        <taxon>Autobranchia</taxon>
        <taxon>Heteroconchia</taxon>
        <taxon>Palaeoheterodonta</taxon>
        <taxon>Unionida</taxon>
        <taxon>Unionoidea</taxon>
        <taxon>Unionidae</taxon>
        <taxon>Unioninae</taxon>
        <taxon>Sinanodonta</taxon>
    </lineage>
</organism>
<dbReference type="Gene3D" id="3.80.10.10">
    <property type="entry name" value="Ribonuclease Inhibitor"/>
    <property type="match status" value="2"/>
</dbReference>
<dbReference type="PROSITE" id="PS50181">
    <property type="entry name" value="FBOX"/>
    <property type="match status" value="1"/>
</dbReference>
<dbReference type="CDD" id="cd22120">
    <property type="entry name" value="F-box_FBXL7"/>
    <property type="match status" value="1"/>
</dbReference>
<dbReference type="SUPFAM" id="SSF81383">
    <property type="entry name" value="F-box domain"/>
    <property type="match status" value="1"/>
</dbReference>
<dbReference type="SMART" id="SM00256">
    <property type="entry name" value="FBOX"/>
    <property type="match status" value="1"/>
</dbReference>
<dbReference type="InterPro" id="IPR032675">
    <property type="entry name" value="LRR_dom_sf"/>
</dbReference>
<proteinExistence type="predicted"/>
<dbReference type="EMBL" id="JBJQND010000018">
    <property type="protein sequence ID" value="KAL3837379.1"/>
    <property type="molecule type" value="Genomic_DNA"/>
</dbReference>
<dbReference type="PANTHER" id="PTHR13318:SF50">
    <property type="entry name" value="F-BOX_LRR-REPEAT PROTEIN 7"/>
    <property type="match status" value="1"/>
</dbReference>
<comment type="caution">
    <text evidence="4">The sequence shown here is derived from an EMBL/GenBank/DDBJ whole genome shotgun (WGS) entry which is preliminary data.</text>
</comment>
<feature type="region of interest" description="Disordered" evidence="2">
    <location>
        <begin position="58"/>
        <end position="90"/>
    </location>
</feature>
<evidence type="ECO:0000256" key="2">
    <source>
        <dbReference type="SAM" id="MobiDB-lite"/>
    </source>
</evidence>
<dbReference type="Gene3D" id="1.20.1280.50">
    <property type="match status" value="1"/>
</dbReference>
<dbReference type="InterPro" id="IPR006553">
    <property type="entry name" value="Leu-rich_rpt_Cys-con_subtyp"/>
</dbReference>
<dbReference type="PANTHER" id="PTHR13318">
    <property type="entry name" value="PARTNER OF PAIRED, ISOFORM B-RELATED"/>
    <property type="match status" value="1"/>
</dbReference>
<accession>A0ABD3TJZ1</accession>
<dbReference type="Proteomes" id="UP001634394">
    <property type="component" value="Unassembled WGS sequence"/>
</dbReference>
<gene>
    <name evidence="4" type="ORF">ACJMK2_022741</name>
</gene>
<name>A0ABD3TJZ1_SINWO</name>
<reference evidence="4 5" key="1">
    <citation type="submission" date="2024-11" db="EMBL/GenBank/DDBJ databases">
        <title>Chromosome-level genome assembly of the freshwater bivalve Anodonta woodiana.</title>
        <authorList>
            <person name="Chen X."/>
        </authorList>
    </citation>
    <scope>NUCLEOTIDE SEQUENCE [LARGE SCALE GENOMIC DNA]</scope>
    <source>
        <strain evidence="4">MN2024</strain>
        <tissue evidence="4">Gills</tissue>
    </source>
</reference>
<dbReference type="SMART" id="SM00367">
    <property type="entry name" value="LRR_CC"/>
    <property type="match status" value="10"/>
</dbReference>
<evidence type="ECO:0000256" key="1">
    <source>
        <dbReference type="ARBA" id="ARBA00022786"/>
    </source>
</evidence>
<dbReference type="InterPro" id="IPR001810">
    <property type="entry name" value="F-box_dom"/>
</dbReference>
<evidence type="ECO:0000259" key="3">
    <source>
        <dbReference type="PROSITE" id="PS50181"/>
    </source>
</evidence>